<protein>
    <submittedName>
        <fullName evidence="2">Uncharacterized membrane protein HdeD (DUF308 family)</fullName>
    </submittedName>
</protein>
<comment type="caution">
    <text evidence="2">The sequence shown here is derived from an EMBL/GenBank/DDBJ whole genome shotgun (WGS) entry which is preliminary data.</text>
</comment>
<dbReference type="RefSeq" id="WP_179407215.1">
    <property type="nucleotide sequence ID" value="NZ_BMGF01000002.1"/>
</dbReference>
<reference evidence="2 3" key="1">
    <citation type="submission" date="2020-07" db="EMBL/GenBank/DDBJ databases">
        <title>Genomic Encyclopedia of Type Strains, Phase IV (KMG-IV): sequencing the most valuable type-strain genomes for metagenomic binning, comparative biology and taxonomic classification.</title>
        <authorList>
            <person name="Goeker M."/>
        </authorList>
    </citation>
    <scope>NUCLEOTIDE SEQUENCE [LARGE SCALE GENOMIC DNA]</scope>
    <source>
        <strain evidence="2 3">DSM 29043</strain>
    </source>
</reference>
<dbReference type="InterPro" id="IPR005325">
    <property type="entry name" value="DUF308_memb"/>
</dbReference>
<name>A0A7Y9XVP2_9SPHN</name>
<dbReference type="Proteomes" id="UP000522081">
    <property type="component" value="Unassembled WGS sequence"/>
</dbReference>
<feature type="transmembrane region" description="Helical" evidence="1">
    <location>
        <begin position="90"/>
        <end position="111"/>
    </location>
</feature>
<keyword evidence="1" id="KW-1133">Transmembrane helix</keyword>
<sequence length="208" mass="22024">MQDSATDRMTGATLATGSAWLPGRLPRHNWSWFLVRGILSILLGVIAILAPGLTLFAFAMVFAAFSFADGVASLISAVRGAGERAERWGALIVTGIAGIAIGALFVVFPLLSTFTYTLLTVWLIALWAIVAGVSQAVAAIRMRREIANEWLLAASGALTALLGLALVWLAFASPAVTALSLGWVIGFWALVSGIALVALAFRLKRRED</sequence>
<accession>A0A7Y9XVP2</accession>
<evidence type="ECO:0000256" key="1">
    <source>
        <dbReference type="SAM" id="Phobius"/>
    </source>
</evidence>
<feature type="transmembrane region" description="Helical" evidence="1">
    <location>
        <begin position="56"/>
        <end position="78"/>
    </location>
</feature>
<feature type="transmembrane region" description="Helical" evidence="1">
    <location>
        <begin position="117"/>
        <end position="138"/>
    </location>
</feature>
<dbReference type="GO" id="GO:0005886">
    <property type="term" value="C:plasma membrane"/>
    <property type="evidence" value="ECO:0007669"/>
    <property type="project" value="TreeGrafter"/>
</dbReference>
<dbReference type="InterPro" id="IPR052712">
    <property type="entry name" value="Acid_resist_chaperone_HdeD"/>
</dbReference>
<organism evidence="2 3">
    <name type="scientific">Novosphingobium marinum</name>
    <dbReference type="NCBI Taxonomy" id="1514948"/>
    <lineage>
        <taxon>Bacteria</taxon>
        <taxon>Pseudomonadati</taxon>
        <taxon>Pseudomonadota</taxon>
        <taxon>Alphaproteobacteria</taxon>
        <taxon>Sphingomonadales</taxon>
        <taxon>Sphingomonadaceae</taxon>
        <taxon>Novosphingobium</taxon>
    </lineage>
</organism>
<dbReference type="AlphaFoldDB" id="A0A7Y9XVP2"/>
<proteinExistence type="predicted"/>
<feature type="transmembrane region" description="Helical" evidence="1">
    <location>
        <begin position="183"/>
        <end position="203"/>
    </location>
</feature>
<feature type="transmembrane region" description="Helical" evidence="1">
    <location>
        <begin position="150"/>
        <end position="171"/>
    </location>
</feature>
<keyword evidence="1" id="KW-0812">Transmembrane</keyword>
<evidence type="ECO:0000313" key="3">
    <source>
        <dbReference type="Proteomes" id="UP000522081"/>
    </source>
</evidence>
<dbReference type="Pfam" id="PF03729">
    <property type="entry name" value="DUF308"/>
    <property type="match status" value="2"/>
</dbReference>
<keyword evidence="1" id="KW-0472">Membrane</keyword>
<dbReference type="EMBL" id="JACBZF010000002">
    <property type="protein sequence ID" value="NYH95357.1"/>
    <property type="molecule type" value="Genomic_DNA"/>
</dbReference>
<dbReference type="PANTHER" id="PTHR34989">
    <property type="entry name" value="PROTEIN HDED"/>
    <property type="match status" value="1"/>
</dbReference>
<keyword evidence="3" id="KW-1185">Reference proteome</keyword>
<evidence type="ECO:0000313" key="2">
    <source>
        <dbReference type="EMBL" id="NYH95357.1"/>
    </source>
</evidence>
<gene>
    <name evidence="2" type="ORF">FHS75_001676</name>
</gene>
<dbReference type="PANTHER" id="PTHR34989:SF1">
    <property type="entry name" value="PROTEIN HDED"/>
    <property type="match status" value="1"/>
</dbReference>
<feature type="transmembrane region" description="Helical" evidence="1">
    <location>
        <begin position="30"/>
        <end position="50"/>
    </location>
</feature>